<dbReference type="PANTHER" id="PTHR10265">
    <property type="entry name" value="CYCLIN-DEPENDENT KINASE INHIBITOR 1"/>
    <property type="match status" value="1"/>
</dbReference>
<reference evidence="18" key="3">
    <citation type="submission" date="2025-09" db="UniProtKB">
        <authorList>
            <consortium name="Ensembl"/>
        </authorList>
    </citation>
    <scope>IDENTIFICATION</scope>
</reference>
<keyword evidence="6" id="KW-0963">Cytoplasm</keyword>
<evidence type="ECO:0000256" key="13">
    <source>
        <dbReference type="ARBA" id="ARBA00031903"/>
    </source>
</evidence>
<dbReference type="InterPro" id="IPR003175">
    <property type="entry name" value="CDI_dom"/>
</dbReference>
<dbReference type="GO" id="GO:0000082">
    <property type="term" value="P:G1/S transition of mitotic cell cycle"/>
    <property type="evidence" value="ECO:0007669"/>
    <property type="project" value="TreeGrafter"/>
</dbReference>
<dbReference type="Ensembl" id="ENSPNAT00000057336.1">
    <property type="protein sequence ID" value="ENSPNAP00000065771.1"/>
    <property type="gene ID" value="ENSPNAG00000031099.1"/>
</dbReference>
<comment type="similarity">
    <text evidence="4">Belongs to the CDI family.</text>
</comment>
<evidence type="ECO:0000256" key="16">
    <source>
        <dbReference type="SAM" id="MobiDB-lite"/>
    </source>
</evidence>
<reference evidence="18 19" key="1">
    <citation type="submission" date="2020-10" db="EMBL/GenBank/DDBJ databases">
        <title>Pygocentrus nattereri (red-bellied piranha) genome, fPygNat1, primary haplotype.</title>
        <authorList>
            <person name="Myers G."/>
            <person name="Meyer A."/>
            <person name="Karagic N."/>
            <person name="Pippel M."/>
            <person name="Winkler S."/>
            <person name="Tracey A."/>
            <person name="Wood J."/>
            <person name="Formenti G."/>
            <person name="Howe K."/>
            <person name="Fedrigo O."/>
            <person name="Jarvis E.D."/>
        </authorList>
    </citation>
    <scope>NUCLEOTIDE SEQUENCE [LARGE SCALE GENOMIC DNA]</scope>
</reference>
<evidence type="ECO:0000256" key="10">
    <source>
        <dbReference type="ARBA" id="ARBA00023013"/>
    </source>
</evidence>
<evidence type="ECO:0000256" key="2">
    <source>
        <dbReference type="ARBA" id="ARBA00004177"/>
    </source>
</evidence>
<evidence type="ECO:0000256" key="14">
    <source>
        <dbReference type="ARBA" id="ARBA00031925"/>
    </source>
</evidence>
<dbReference type="Gene3D" id="4.10.365.10">
    <property type="entry name" value="p27"/>
    <property type="match status" value="1"/>
</dbReference>
<proteinExistence type="inferred from homology"/>
<dbReference type="GO" id="GO:0004861">
    <property type="term" value="F:cyclin-dependent protein serine/threonine kinase inhibitor activity"/>
    <property type="evidence" value="ECO:0007669"/>
    <property type="project" value="InterPro"/>
</dbReference>
<dbReference type="GO" id="GO:0005634">
    <property type="term" value="C:nucleus"/>
    <property type="evidence" value="ECO:0007669"/>
    <property type="project" value="UniProtKB-SubCell"/>
</dbReference>
<feature type="compositionally biased region" description="Polar residues" evidence="16">
    <location>
        <begin position="178"/>
        <end position="190"/>
    </location>
</feature>
<feature type="region of interest" description="Disordered" evidence="16">
    <location>
        <begin position="66"/>
        <end position="190"/>
    </location>
</feature>
<evidence type="ECO:0000259" key="17">
    <source>
        <dbReference type="Pfam" id="PF02234"/>
    </source>
</evidence>
<feature type="compositionally biased region" description="Basic and acidic residues" evidence="16">
    <location>
        <begin position="136"/>
        <end position="146"/>
    </location>
</feature>
<dbReference type="CTD" id="402862"/>
<dbReference type="GO" id="GO:0005768">
    <property type="term" value="C:endosome"/>
    <property type="evidence" value="ECO:0007669"/>
    <property type="project" value="UniProtKB-SubCell"/>
</dbReference>
<feature type="compositionally biased region" description="Polar residues" evidence="16">
    <location>
        <begin position="1"/>
        <end position="10"/>
    </location>
</feature>
<evidence type="ECO:0000256" key="15">
    <source>
        <dbReference type="ARBA" id="ARBA00045727"/>
    </source>
</evidence>
<keyword evidence="10" id="KW-0649">Protein kinase inhibitor</keyword>
<evidence type="ECO:0000256" key="5">
    <source>
        <dbReference type="ARBA" id="ARBA00014547"/>
    </source>
</evidence>
<evidence type="ECO:0000256" key="12">
    <source>
        <dbReference type="ARBA" id="ARBA00023306"/>
    </source>
</evidence>
<reference evidence="18" key="2">
    <citation type="submission" date="2025-08" db="UniProtKB">
        <authorList>
            <consortium name="Ensembl"/>
        </authorList>
    </citation>
    <scope>IDENTIFICATION</scope>
</reference>
<comment type="subcellular location">
    <subcellularLocation>
        <location evidence="3">Cytoplasm</location>
    </subcellularLocation>
    <subcellularLocation>
        <location evidence="2">Endosome</location>
    </subcellularLocation>
    <subcellularLocation>
        <location evidence="1">Nucleus</location>
    </subcellularLocation>
</comment>
<dbReference type="GO" id="GO:0051087">
    <property type="term" value="F:protein-folding chaperone binding"/>
    <property type="evidence" value="ECO:0007669"/>
    <property type="project" value="TreeGrafter"/>
</dbReference>
<dbReference type="GO" id="GO:0045930">
    <property type="term" value="P:negative regulation of mitotic cell cycle"/>
    <property type="evidence" value="ECO:0007669"/>
    <property type="project" value="TreeGrafter"/>
</dbReference>
<organism evidence="18 19">
    <name type="scientific">Pygocentrus nattereri</name>
    <name type="common">Red-bellied piranha</name>
    <dbReference type="NCBI Taxonomy" id="42514"/>
    <lineage>
        <taxon>Eukaryota</taxon>
        <taxon>Metazoa</taxon>
        <taxon>Chordata</taxon>
        <taxon>Craniata</taxon>
        <taxon>Vertebrata</taxon>
        <taxon>Euteleostomi</taxon>
        <taxon>Actinopterygii</taxon>
        <taxon>Neopterygii</taxon>
        <taxon>Teleostei</taxon>
        <taxon>Ostariophysi</taxon>
        <taxon>Characiformes</taxon>
        <taxon>Characoidei</taxon>
        <taxon>Pygocentrus</taxon>
    </lineage>
</organism>
<feature type="compositionally biased region" description="Polar residues" evidence="16">
    <location>
        <begin position="147"/>
        <end position="158"/>
    </location>
</feature>
<evidence type="ECO:0000313" key="19">
    <source>
        <dbReference type="Proteomes" id="UP001501920"/>
    </source>
</evidence>
<feature type="compositionally biased region" description="Basic and acidic residues" evidence="16">
    <location>
        <begin position="14"/>
        <end position="25"/>
    </location>
</feature>
<dbReference type="GO" id="GO:0008285">
    <property type="term" value="P:negative regulation of cell population proliferation"/>
    <property type="evidence" value="ECO:0007669"/>
    <property type="project" value="TreeGrafter"/>
</dbReference>
<evidence type="ECO:0000313" key="18">
    <source>
        <dbReference type="Ensembl" id="ENSPNAP00000065771.1"/>
    </source>
</evidence>
<keyword evidence="11" id="KW-0539">Nucleus</keyword>
<evidence type="ECO:0000256" key="7">
    <source>
        <dbReference type="ARBA" id="ARBA00022553"/>
    </source>
</evidence>
<keyword evidence="12" id="KW-0131">Cell cycle</keyword>
<dbReference type="PANTHER" id="PTHR10265:SF9">
    <property type="entry name" value="CYCLIN-DEPENDENT KINASE INHIBITOR 1B"/>
    <property type="match status" value="1"/>
</dbReference>
<evidence type="ECO:0000256" key="9">
    <source>
        <dbReference type="ARBA" id="ARBA00022843"/>
    </source>
</evidence>
<keyword evidence="8" id="KW-0967">Endosome</keyword>
<keyword evidence="9" id="KW-0832">Ubl conjugation</keyword>
<keyword evidence="19" id="KW-1185">Reference proteome</keyword>
<feature type="region of interest" description="Disordered" evidence="16">
    <location>
        <begin position="1"/>
        <end position="41"/>
    </location>
</feature>
<protein>
    <recommendedName>
        <fullName evidence="5">Cyclin-dependent kinase inhibitor 1B</fullName>
    </recommendedName>
    <alternativeName>
        <fullName evidence="14">Cyclin-dependent kinase inhibitor p27</fullName>
    </alternativeName>
    <alternativeName>
        <fullName evidence="13">p27Kip1</fullName>
    </alternativeName>
</protein>
<evidence type="ECO:0000256" key="4">
    <source>
        <dbReference type="ARBA" id="ARBA00006726"/>
    </source>
</evidence>
<evidence type="ECO:0000256" key="3">
    <source>
        <dbReference type="ARBA" id="ARBA00004496"/>
    </source>
</evidence>
<comment type="function">
    <text evidence="15">Important regulator of cell cycle progression. Inhibits the kinase activity of CDK2 bound to cyclin A, but has little inhibitory activity on CDK2 bound to SPDYA. Involved in G1 arrest. Potent inhibitor of cyclin E- and cyclin A-CDK2 complexes. Forms a complex with cyclin type D-CDK4 complexes and is involved in the assembly, stability, and modulation of CCND1-CDK4 complex activation. Acts either as an inhibitor or an activator of cyclin type D-CDK4 complexes depending on its phosphorylation state and/or stoichometry.</text>
</comment>
<dbReference type="InterPro" id="IPR044898">
    <property type="entry name" value="CDI_dom_sf"/>
</dbReference>
<dbReference type="RefSeq" id="XP_017572342.1">
    <property type="nucleotide sequence ID" value="XM_017716853.2"/>
</dbReference>
<evidence type="ECO:0000256" key="6">
    <source>
        <dbReference type="ARBA" id="ARBA00022490"/>
    </source>
</evidence>
<name>A0AAR2KUG0_PYGNA</name>
<evidence type="ECO:0000256" key="1">
    <source>
        <dbReference type="ARBA" id="ARBA00004123"/>
    </source>
</evidence>
<sequence>MSDVRLSNGSPPLERVDARPADHTRPPVCRNLFGSGGAGDAAELRRDCTEQLREVARAQREKWNFDFARDEPLSPGQYEWEAVDGRSVPDFYSRPPRGAELERTAERTPARSSPSLENGAAAAGGGGGAENTAARSDCRETRKRPSTEQQDGASQSKRANSDADETEETNHCPDESPSVEQTPVKSHPNT</sequence>
<dbReference type="GeneID" id="108438799"/>
<accession>A0AAR2KUG0</accession>
<dbReference type="GeneTree" id="ENSGT00940000159852"/>
<dbReference type="Proteomes" id="UP001501920">
    <property type="component" value="Chromosome 1"/>
</dbReference>
<feature type="compositionally biased region" description="Basic and acidic residues" evidence="16">
    <location>
        <begin position="97"/>
        <end position="109"/>
    </location>
</feature>
<evidence type="ECO:0000256" key="11">
    <source>
        <dbReference type="ARBA" id="ARBA00023242"/>
    </source>
</evidence>
<dbReference type="Pfam" id="PF02234">
    <property type="entry name" value="CDI"/>
    <property type="match status" value="1"/>
</dbReference>
<dbReference type="AlphaFoldDB" id="A0AAR2KUG0"/>
<evidence type="ECO:0000256" key="8">
    <source>
        <dbReference type="ARBA" id="ARBA00022753"/>
    </source>
</evidence>
<feature type="domain" description="Cyclin-dependent kinase inhibitor" evidence="17">
    <location>
        <begin position="31"/>
        <end position="83"/>
    </location>
</feature>
<keyword evidence="7" id="KW-0597">Phosphoprotein</keyword>